<dbReference type="InterPro" id="IPR010285">
    <property type="entry name" value="DNA_helicase_pif1-like_DEAD"/>
</dbReference>
<dbReference type="Gene3D" id="3.40.50.300">
    <property type="entry name" value="P-loop containing nucleotide triphosphate hydrolases"/>
    <property type="match status" value="1"/>
</dbReference>
<name>A0ABQ5AYA6_9ASTR</name>
<organism evidence="5 6">
    <name type="scientific">Tanacetum coccineum</name>
    <dbReference type="NCBI Taxonomy" id="301880"/>
    <lineage>
        <taxon>Eukaryota</taxon>
        <taxon>Viridiplantae</taxon>
        <taxon>Streptophyta</taxon>
        <taxon>Embryophyta</taxon>
        <taxon>Tracheophyta</taxon>
        <taxon>Spermatophyta</taxon>
        <taxon>Magnoliopsida</taxon>
        <taxon>eudicotyledons</taxon>
        <taxon>Gunneridae</taxon>
        <taxon>Pentapetalae</taxon>
        <taxon>asterids</taxon>
        <taxon>campanulids</taxon>
        <taxon>Asterales</taxon>
        <taxon>Asteraceae</taxon>
        <taxon>Asteroideae</taxon>
        <taxon>Anthemideae</taxon>
        <taxon>Anthemidinae</taxon>
        <taxon>Tanacetum</taxon>
    </lineage>
</organism>
<feature type="domain" description="DNA helicase Pif1-like DEAD-box helicase" evidence="3">
    <location>
        <begin position="996"/>
        <end position="1053"/>
    </location>
</feature>
<dbReference type="InterPro" id="IPR027417">
    <property type="entry name" value="P-loop_NTPase"/>
</dbReference>
<keyword evidence="1" id="KW-0227">DNA damage</keyword>
<sequence>MKGKQSHTVISSDFSKWGKQTLYNFYKPQNPGTREPFDNASSGCISTFVGVGVGSDVYGGTPAFQGVFSFSASSSPSSHDRNTQLYLDVFGMYNTFYGGTLRQDSITAFRVISRAQDAELYLDVFKKYSQCCGGTSRHVSSTTFTDPMSVATFIHNNAQKQKLYTDATADPFRSYSSLCLANAGKRRIVHSPQIAPVSPLQLAVTHGSKLLQKDITLHATDSNIASDHVVPSVSNPQKRTASNSQLMLTTAEASTSKPTRRFPSRNNNMSGRHSGELQRINRQTHTEACSSATTVGRSYTYVDLGDSTQRCRYCGASFWYGERLKGRSHGQRVEYHLCCSDGRIYMQQPPEPPEYIKQLFQNKHFMENIRAYNQMFAMTSFGAKIDESINAGKGPYVFKVSGQVYHWIGSLCPTVGETPKFLQLYIYDTENEVANRMSHFGGVDDSRLDPQIVEGLIHFLDAHNELVQLFRTARDKCREMDIPEFKIRLYNAEGARGYELPTSNTLGAMVFESGIKSKTDFDVIIKYKDGLLQRVNKLHLSYMSLQFPLLFIHGQSGYHTKLKLRSADGNRKAKRVTMLTRSKIYPEIKRFMAQYPELTPADWADVVCRIFEQKLEAFITFLKEERTFGNVTGGLASKIRMQEQVDQFIFAELPDPSKDPDRYRVVSELMMHDPCGVGNLKASCMKASKCSKNFPKKYNPKTYFDDNGNVHYQRRDANVSTTRHQFKLDNRQSVFSQGRFICAHEAYWRIFKFDIRHREPAVQILAVHLEDMQRVTFKDRDRIESIVNLPGKKNTTLTEWFAYNASNQNGRHLTYLDFPSEFVWYGDSKTWSPRRNCRSSIGRLAYVHPTSGELFFLRMLLCHQKGCRDFKEVQTIGHVLYPTYRAACEAMGLLGDDREWEIALEEACVSVTSPELRSLFCHILLYCDVADPRKLWTMFWKEMCHDIPKRVSDTVQIPNYHLDDNAKQGYILLLMEERNYNRVALMHAKNEYVPRLNNEQRIIYDLITDASANNWQELLFVYGHGGTGKTFLWKTLISALRSEGKIVLAVASSDEAPMNDRGCFEALDRNLRDILNASFSLFEGKSVVLGGDIRQTLLVKKGASKMEVISSCISESELWLSFKVFTLKENMRLARPDISLEERSLANSFASWLLDIGDGKIGETDEKDPENTSWIDIPPQYCVPPDEQGLSNLIDFIYDQSTLHTPSATTLQQKAIVCPKNEIADIINSKVLDMVSGESITYISNDEATPTGSDGAETEMLYPVEHLNTLKLPGFPPHELKLKVGAPVMLLRNINLAGGLCNGTRMIVTQLMTKLIEVQIITGTRVGEKVFIHRISLNHKDPNLPFIFKRRQFPIKLCYAMTINKRARH</sequence>
<comment type="similarity">
    <text evidence="1">Belongs to the helicase family.</text>
</comment>
<feature type="domain" description="DNA helicase Pif1-like DEAD-box helicase" evidence="3">
    <location>
        <begin position="1054"/>
        <end position="1166"/>
    </location>
</feature>
<evidence type="ECO:0000313" key="5">
    <source>
        <dbReference type="EMBL" id="GJT07435.1"/>
    </source>
</evidence>
<comment type="caution">
    <text evidence="5">The sequence shown here is derived from an EMBL/GenBank/DDBJ whole genome shotgun (WGS) entry which is preliminary data.</text>
</comment>
<keyword evidence="1" id="KW-0067">ATP-binding</keyword>
<gene>
    <name evidence="5" type="ORF">Tco_0841897</name>
</gene>
<dbReference type="Pfam" id="PF21530">
    <property type="entry name" value="Pif1_2B_dom"/>
    <property type="match status" value="1"/>
</dbReference>
<dbReference type="SUPFAM" id="SSF52540">
    <property type="entry name" value="P-loop containing nucleoside triphosphate hydrolases"/>
    <property type="match status" value="2"/>
</dbReference>
<evidence type="ECO:0000256" key="1">
    <source>
        <dbReference type="RuleBase" id="RU363044"/>
    </source>
</evidence>
<dbReference type="EMBL" id="BQNB010012751">
    <property type="protein sequence ID" value="GJT07435.1"/>
    <property type="molecule type" value="Genomic_DNA"/>
</dbReference>
<evidence type="ECO:0000259" key="3">
    <source>
        <dbReference type="Pfam" id="PF05970"/>
    </source>
</evidence>
<reference evidence="5" key="1">
    <citation type="journal article" date="2022" name="Int. J. Mol. Sci.">
        <title>Draft Genome of Tanacetum Coccineum: Genomic Comparison of Closely Related Tanacetum-Family Plants.</title>
        <authorList>
            <person name="Yamashiro T."/>
            <person name="Shiraishi A."/>
            <person name="Nakayama K."/>
            <person name="Satake H."/>
        </authorList>
    </citation>
    <scope>NUCLEOTIDE SEQUENCE</scope>
</reference>
<dbReference type="PANTHER" id="PTHR10492:SF96">
    <property type="entry name" value="ATP-DEPENDENT DNA HELICASE"/>
    <property type="match status" value="1"/>
</dbReference>
<keyword evidence="1" id="KW-0378">Hydrolase</keyword>
<keyword evidence="6" id="KW-1185">Reference proteome</keyword>
<evidence type="ECO:0000259" key="4">
    <source>
        <dbReference type="Pfam" id="PF21530"/>
    </source>
</evidence>
<dbReference type="EC" id="5.6.2.3" evidence="1"/>
<feature type="compositionally biased region" description="Polar residues" evidence="2">
    <location>
        <begin position="232"/>
        <end position="257"/>
    </location>
</feature>
<keyword evidence="1" id="KW-0547">Nucleotide-binding</keyword>
<comment type="catalytic activity">
    <reaction evidence="1">
        <text>ATP + H2O = ADP + phosphate + H(+)</text>
        <dbReference type="Rhea" id="RHEA:13065"/>
        <dbReference type="ChEBI" id="CHEBI:15377"/>
        <dbReference type="ChEBI" id="CHEBI:15378"/>
        <dbReference type="ChEBI" id="CHEBI:30616"/>
        <dbReference type="ChEBI" id="CHEBI:43474"/>
        <dbReference type="ChEBI" id="CHEBI:456216"/>
        <dbReference type="EC" id="5.6.2.3"/>
    </reaction>
</comment>
<evidence type="ECO:0000256" key="2">
    <source>
        <dbReference type="SAM" id="MobiDB-lite"/>
    </source>
</evidence>
<dbReference type="InterPro" id="IPR049163">
    <property type="entry name" value="Pif1-like_2B_dom"/>
</dbReference>
<keyword evidence="1" id="KW-0234">DNA repair</keyword>
<dbReference type="PANTHER" id="PTHR10492">
    <property type="match status" value="1"/>
</dbReference>
<feature type="region of interest" description="Disordered" evidence="2">
    <location>
        <begin position="228"/>
        <end position="273"/>
    </location>
</feature>
<proteinExistence type="inferred from homology"/>
<dbReference type="GO" id="GO:0004386">
    <property type="term" value="F:helicase activity"/>
    <property type="evidence" value="ECO:0007669"/>
    <property type="project" value="UniProtKB-KW"/>
</dbReference>
<dbReference type="Pfam" id="PF05970">
    <property type="entry name" value="PIF1"/>
    <property type="match status" value="2"/>
</dbReference>
<protein>
    <recommendedName>
        <fullName evidence="1">ATP-dependent DNA helicase</fullName>
        <ecNumber evidence="1">5.6.2.3</ecNumber>
    </recommendedName>
</protein>
<reference evidence="5" key="2">
    <citation type="submission" date="2022-01" db="EMBL/GenBank/DDBJ databases">
        <authorList>
            <person name="Yamashiro T."/>
            <person name="Shiraishi A."/>
            <person name="Satake H."/>
            <person name="Nakayama K."/>
        </authorList>
    </citation>
    <scope>NUCLEOTIDE SEQUENCE</scope>
</reference>
<feature type="domain" description="DNA helicase Pif1-like 2B" evidence="4">
    <location>
        <begin position="1265"/>
        <end position="1311"/>
    </location>
</feature>
<dbReference type="Proteomes" id="UP001151760">
    <property type="component" value="Unassembled WGS sequence"/>
</dbReference>
<comment type="cofactor">
    <cofactor evidence="1">
        <name>Mg(2+)</name>
        <dbReference type="ChEBI" id="CHEBI:18420"/>
    </cofactor>
</comment>
<keyword evidence="1 5" id="KW-0347">Helicase</keyword>
<accession>A0ABQ5AYA6</accession>
<keyword evidence="1" id="KW-0233">DNA recombination</keyword>
<evidence type="ECO:0000313" key="6">
    <source>
        <dbReference type="Proteomes" id="UP001151760"/>
    </source>
</evidence>